<proteinExistence type="predicted"/>
<dbReference type="WBParaSite" id="JU765_v2.g582.t1">
    <property type="protein sequence ID" value="JU765_v2.g582.t1"/>
    <property type="gene ID" value="JU765_v2.g582"/>
</dbReference>
<accession>A0AC34RE94</accession>
<name>A0AC34RE94_9BILA</name>
<sequence length="186" mass="20697">MSIAIDTATSEELLNLIGNPVEIDIAPMSGKKSDTSVTGNVLSIDPETRSMVLVQFQKGNTSHLVYVPGTSIQEVYDLAEGPFDDDNLLYVKNTPELREMIAKQFRQQKTETMVEVDEIEQRKSRLLAKFEYSCIQHEVTDEGQTIIVGAVKIRSPFGIDNCFSENQLALGKVRQLVESIFDGTPV</sequence>
<organism evidence="1 2">
    <name type="scientific">Panagrolaimus sp. JU765</name>
    <dbReference type="NCBI Taxonomy" id="591449"/>
    <lineage>
        <taxon>Eukaryota</taxon>
        <taxon>Metazoa</taxon>
        <taxon>Ecdysozoa</taxon>
        <taxon>Nematoda</taxon>
        <taxon>Chromadorea</taxon>
        <taxon>Rhabditida</taxon>
        <taxon>Tylenchina</taxon>
        <taxon>Panagrolaimomorpha</taxon>
        <taxon>Panagrolaimoidea</taxon>
        <taxon>Panagrolaimidae</taxon>
        <taxon>Panagrolaimus</taxon>
    </lineage>
</organism>
<dbReference type="Proteomes" id="UP000887576">
    <property type="component" value="Unplaced"/>
</dbReference>
<reference evidence="2" key="1">
    <citation type="submission" date="2022-11" db="UniProtKB">
        <authorList>
            <consortium name="WormBaseParasite"/>
        </authorList>
    </citation>
    <scope>IDENTIFICATION</scope>
</reference>
<evidence type="ECO:0000313" key="1">
    <source>
        <dbReference type="Proteomes" id="UP000887576"/>
    </source>
</evidence>
<protein>
    <submittedName>
        <fullName evidence="2">AD domain-containing protein</fullName>
    </submittedName>
</protein>
<evidence type="ECO:0000313" key="2">
    <source>
        <dbReference type="WBParaSite" id="JU765_v2.g582.t1"/>
    </source>
</evidence>